<dbReference type="Proteomes" id="UP000272729">
    <property type="component" value="Unassembled WGS sequence"/>
</dbReference>
<proteinExistence type="predicted"/>
<keyword evidence="1" id="KW-0812">Transmembrane</keyword>
<keyword evidence="1" id="KW-1133">Transmembrane helix</keyword>
<dbReference type="RefSeq" id="WP_246030097.1">
    <property type="nucleotide sequence ID" value="NZ_JBIUBA010000003.1"/>
</dbReference>
<dbReference type="InterPro" id="IPR025642">
    <property type="entry name" value="DUF4342"/>
</dbReference>
<evidence type="ECO:0000256" key="1">
    <source>
        <dbReference type="SAM" id="Phobius"/>
    </source>
</evidence>
<dbReference type="Pfam" id="PF14242">
    <property type="entry name" value="DUF4342"/>
    <property type="match status" value="1"/>
</dbReference>
<dbReference type="EMBL" id="RBXR01000001">
    <property type="protein sequence ID" value="RKT74504.1"/>
    <property type="molecule type" value="Genomic_DNA"/>
</dbReference>
<sequence>MSQQVEQRMVHRVRGEALVAKVKELLHEGTVRRLVIKDAKGHTVMEIPVTAGVVAAIVAPVVTAVAAVAALAGDWTIEVEHREPPASEG</sequence>
<evidence type="ECO:0000259" key="2">
    <source>
        <dbReference type="Pfam" id="PF14242"/>
    </source>
</evidence>
<keyword evidence="1" id="KW-0472">Membrane</keyword>
<gene>
    <name evidence="3" type="ORF">DFJ66_7864</name>
</gene>
<keyword evidence="4" id="KW-1185">Reference proteome</keyword>
<feature type="domain" description="DUF4342" evidence="2">
    <location>
        <begin position="12"/>
        <end position="80"/>
    </location>
</feature>
<accession>A0A495XNM0</accession>
<name>A0A495XNM0_9PSEU</name>
<feature type="transmembrane region" description="Helical" evidence="1">
    <location>
        <begin position="47"/>
        <end position="72"/>
    </location>
</feature>
<evidence type="ECO:0000313" key="3">
    <source>
        <dbReference type="EMBL" id="RKT74504.1"/>
    </source>
</evidence>
<protein>
    <submittedName>
        <fullName evidence="3">Uncharacterized protein DUF4342</fullName>
    </submittedName>
</protein>
<organism evidence="3 4">
    <name type="scientific">Saccharothrix variisporea</name>
    <dbReference type="NCBI Taxonomy" id="543527"/>
    <lineage>
        <taxon>Bacteria</taxon>
        <taxon>Bacillati</taxon>
        <taxon>Actinomycetota</taxon>
        <taxon>Actinomycetes</taxon>
        <taxon>Pseudonocardiales</taxon>
        <taxon>Pseudonocardiaceae</taxon>
        <taxon>Saccharothrix</taxon>
    </lineage>
</organism>
<reference evidence="3 4" key="1">
    <citation type="submission" date="2018-10" db="EMBL/GenBank/DDBJ databases">
        <title>Sequencing the genomes of 1000 actinobacteria strains.</title>
        <authorList>
            <person name="Klenk H.-P."/>
        </authorList>
    </citation>
    <scope>NUCLEOTIDE SEQUENCE [LARGE SCALE GENOMIC DNA]</scope>
    <source>
        <strain evidence="3 4">DSM 43911</strain>
    </source>
</reference>
<comment type="caution">
    <text evidence="3">The sequence shown here is derived from an EMBL/GenBank/DDBJ whole genome shotgun (WGS) entry which is preliminary data.</text>
</comment>
<dbReference type="AlphaFoldDB" id="A0A495XNM0"/>
<evidence type="ECO:0000313" key="4">
    <source>
        <dbReference type="Proteomes" id="UP000272729"/>
    </source>
</evidence>